<proteinExistence type="predicted"/>
<dbReference type="PANTHER" id="PTHR45661">
    <property type="entry name" value="SURFACE ANTIGEN"/>
    <property type="match status" value="1"/>
</dbReference>
<keyword evidence="1" id="KW-0175">Coiled coil</keyword>
<dbReference type="GeneID" id="94824856"/>
<dbReference type="InterPro" id="IPR026906">
    <property type="entry name" value="LRR_5"/>
</dbReference>
<dbReference type="AlphaFoldDB" id="A0A1J4K267"/>
<feature type="coiled-coil region" evidence="1">
    <location>
        <begin position="393"/>
        <end position="427"/>
    </location>
</feature>
<dbReference type="Gene3D" id="3.80.10.10">
    <property type="entry name" value="Ribonuclease Inhibitor"/>
    <property type="match status" value="1"/>
</dbReference>
<dbReference type="InterPro" id="IPR053139">
    <property type="entry name" value="Surface_bspA-like"/>
</dbReference>
<protein>
    <recommendedName>
        <fullName evidence="4">Surface antigen BspA-like</fullName>
    </recommendedName>
</protein>
<name>A0A1J4K267_9EUKA</name>
<dbReference type="EMBL" id="MLAK01000815">
    <property type="protein sequence ID" value="OHT03830.1"/>
    <property type="molecule type" value="Genomic_DNA"/>
</dbReference>
<gene>
    <name evidence="2" type="ORF">TRFO_01533</name>
</gene>
<evidence type="ECO:0008006" key="4">
    <source>
        <dbReference type="Google" id="ProtNLM"/>
    </source>
</evidence>
<reference evidence="2" key="1">
    <citation type="submission" date="2016-10" db="EMBL/GenBank/DDBJ databases">
        <authorList>
            <person name="Benchimol M."/>
            <person name="Almeida L.G."/>
            <person name="Vasconcelos A.T."/>
            <person name="Perreira-Neves A."/>
            <person name="Rosa I.A."/>
            <person name="Tasca T."/>
            <person name="Bogo M.R."/>
            <person name="de Souza W."/>
        </authorList>
    </citation>
    <scope>NUCLEOTIDE SEQUENCE [LARGE SCALE GENOMIC DNA]</scope>
    <source>
        <strain evidence="2">K</strain>
    </source>
</reference>
<evidence type="ECO:0000313" key="3">
    <source>
        <dbReference type="Proteomes" id="UP000179807"/>
    </source>
</evidence>
<accession>A0A1J4K267</accession>
<dbReference type="PANTHER" id="PTHR45661:SF3">
    <property type="entry name" value="IG-LIKE DOMAIN-CONTAINING PROTEIN"/>
    <property type="match status" value="1"/>
</dbReference>
<sequence>MNEIRFSYQGIEYELRDTKSVTILNSLVDYCKHRNSLELPDQVNNWDSSYKVKSIRSGAFTNISIENLTIDCSHFKSLPNRVFSFSSIKTLKLINTRSTFSMSGETFAFADDLENIIFDENEKNFLFQNGVLYDLKNSKVLFVTKNVQKIDVISSMVEISDFACQNCTQLTKVIFSNNSSLKRIGQYAFKNCTNLKIIELPNNISTIDKYAFENCFNLLNIKLSEQLSIIDKKAFYLCSSLEIIVIPSCIKLVGKKAFSRCSSLNNVYFCCSKKDVNIFKNSFDNDIHNENFNSKLSVIFDHVQALDHDDVFFGEMQWEEYRQIEKLLIKAQAFHSKVQEEINQIAETKFVMKEEGSEPNRNELFYQFLSDKQKLFDSMCNYIYGDEKTSGDAKLLELTLDHKNKEIKEIKKKIDQLKNQHLISKMNFDDMAREKESLFDDNRKVYSLKSELLEKENIRILLNENVKNCNPKFLI</sequence>
<dbReference type="VEuPathDB" id="TrichDB:TRFO_01533"/>
<evidence type="ECO:0000256" key="1">
    <source>
        <dbReference type="SAM" id="Coils"/>
    </source>
</evidence>
<dbReference type="Proteomes" id="UP000179807">
    <property type="component" value="Unassembled WGS sequence"/>
</dbReference>
<organism evidence="2 3">
    <name type="scientific">Tritrichomonas foetus</name>
    <dbReference type="NCBI Taxonomy" id="1144522"/>
    <lineage>
        <taxon>Eukaryota</taxon>
        <taxon>Metamonada</taxon>
        <taxon>Parabasalia</taxon>
        <taxon>Tritrichomonadida</taxon>
        <taxon>Tritrichomonadidae</taxon>
        <taxon>Tritrichomonas</taxon>
    </lineage>
</organism>
<dbReference type="OrthoDB" id="8023798at2759"/>
<dbReference type="InterPro" id="IPR032675">
    <property type="entry name" value="LRR_dom_sf"/>
</dbReference>
<evidence type="ECO:0000313" key="2">
    <source>
        <dbReference type="EMBL" id="OHT03830.1"/>
    </source>
</evidence>
<comment type="caution">
    <text evidence="2">The sequence shown here is derived from an EMBL/GenBank/DDBJ whole genome shotgun (WGS) entry which is preliminary data.</text>
</comment>
<dbReference type="Pfam" id="PF13306">
    <property type="entry name" value="LRR_5"/>
    <property type="match status" value="2"/>
</dbReference>
<keyword evidence="3" id="KW-1185">Reference proteome</keyword>
<dbReference type="RefSeq" id="XP_068356966.1">
    <property type="nucleotide sequence ID" value="XM_068490152.1"/>
</dbReference>
<dbReference type="SUPFAM" id="SSF52058">
    <property type="entry name" value="L domain-like"/>
    <property type="match status" value="1"/>
</dbReference>